<dbReference type="AlphaFoldDB" id="A0A4Z0ZW20"/>
<reference evidence="1" key="1">
    <citation type="journal article" date="2019" name="PLoS Negl. Trop. Dis.">
        <title>Revisiting the worldwide diversity of Leptospira species in the environment.</title>
        <authorList>
            <person name="Vincent A.T."/>
            <person name="Schiettekatte O."/>
            <person name="Bourhy P."/>
            <person name="Veyrier F.J."/>
            <person name="Picardeau M."/>
        </authorList>
    </citation>
    <scope>NUCLEOTIDE SEQUENCE [LARGE SCALE GENOMIC DNA]</scope>
    <source>
        <strain evidence="1">201702451</strain>
    </source>
</reference>
<accession>A0A4Z0ZW20</accession>
<sequence>MNLYPYLKEELKLFTKKKNGSDDLNDYMPIFLEDHWEDLGFISHEHGMSVIENHLKSYLYINIHGLFPCGSIENDFENAVPESFMFDFHMALRLAYLSGTVRGRIAFNKMVRCLRLSYEIRRDFHLIKDEFYSGLRKEFWDRYR</sequence>
<evidence type="ECO:0000313" key="1">
    <source>
        <dbReference type="EMBL" id="TGL58587.1"/>
    </source>
</evidence>
<protein>
    <submittedName>
        <fullName evidence="1">Uncharacterized protein</fullName>
    </submittedName>
</protein>
<organism evidence="1 2">
    <name type="scientific">Leptospira jelokensis</name>
    <dbReference type="NCBI Taxonomy" id="2484931"/>
    <lineage>
        <taxon>Bacteria</taxon>
        <taxon>Pseudomonadati</taxon>
        <taxon>Spirochaetota</taxon>
        <taxon>Spirochaetia</taxon>
        <taxon>Leptospirales</taxon>
        <taxon>Leptospiraceae</taxon>
        <taxon>Leptospira</taxon>
    </lineage>
</organism>
<dbReference type="EMBL" id="RQGH01000035">
    <property type="protein sequence ID" value="TGL58587.1"/>
    <property type="molecule type" value="Genomic_DNA"/>
</dbReference>
<name>A0A4Z0ZW20_9LEPT</name>
<proteinExistence type="predicted"/>
<gene>
    <name evidence="1" type="ORF">EHQ62_16970</name>
</gene>
<keyword evidence="2" id="KW-1185">Reference proteome</keyword>
<dbReference type="Proteomes" id="UP000297567">
    <property type="component" value="Unassembled WGS sequence"/>
</dbReference>
<evidence type="ECO:0000313" key="2">
    <source>
        <dbReference type="Proteomes" id="UP000297567"/>
    </source>
</evidence>
<dbReference type="RefSeq" id="WP_135645035.1">
    <property type="nucleotide sequence ID" value="NZ_RQGH01000035.1"/>
</dbReference>
<comment type="caution">
    <text evidence="1">The sequence shown here is derived from an EMBL/GenBank/DDBJ whole genome shotgun (WGS) entry which is preliminary data.</text>
</comment>